<keyword evidence="2" id="KW-1185">Reference proteome</keyword>
<evidence type="ECO:0000313" key="2">
    <source>
        <dbReference type="Proteomes" id="UP001603857"/>
    </source>
</evidence>
<organism evidence="1 2">
    <name type="scientific">Flemingia macrophylla</name>
    <dbReference type="NCBI Taxonomy" id="520843"/>
    <lineage>
        <taxon>Eukaryota</taxon>
        <taxon>Viridiplantae</taxon>
        <taxon>Streptophyta</taxon>
        <taxon>Embryophyta</taxon>
        <taxon>Tracheophyta</taxon>
        <taxon>Spermatophyta</taxon>
        <taxon>Magnoliopsida</taxon>
        <taxon>eudicotyledons</taxon>
        <taxon>Gunneridae</taxon>
        <taxon>Pentapetalae</taxon>
        <taxon>rosids</taxon>
        <taxon>fabids</taxon>
        <taxon>Fabales</taxon>
        <taxon>Fabaceae</taxon>
        <taxon>Papilionoideae</taxon>
        <taxon>50 kb inversion clade</taxon>
        <taxon>NPAAA clade</taxon>
        <taxon>indigoferoid/millettioid clade</taxon>
        <taxon>Phaseoleae</taxon>
        <taxon>Flemingia</taxon>
    </lineage>
</organism>
<comment type="caution">
    <text evidence="1">The sequence shown here is derived from an EMBL/GenBank/DDBJ whole genome shotgun (WGS) entry which is preliminary data.</text>
</comment>
<dbReference type="AlphaFoldDB" id="A0ABD1ML64"/>
<accession>A0ABD1ML64</accession>
<sequence length="88" mass="10177">MLVMLKLLSIRYLHWLQYDCENCIVGNVEALEHQVSSLVGIEVVPLVIVKIAMLVMLKLLSIRYLHWLQYDCENCIVGNVEVFERVCA</sequence>
<gene>
    <name evidence="1" type="ORF">Fmac_010993</name>
</gene>
<dbReference type="Proteomes" id="UP001603857">
    <property type="component" value="Unassembled WGS sequence"/>
</dbReference>
<proteinExistence type="predicted"/>
<protein>
    <submittedName>
        <fullName evidence="1">Uncharacterized protein</fullName>
    </submittedName>
</protein>
<evidence type="ECO:0000313" key="1">
    <source>
        <dbReference type="EMBL" id="KAL2336547.1"/>
    </source>
</evidence>
<reference evidence="1 2" key="1">
    <citation type="submission" date="2024-08" db="EMBL/GenBank/DDBJ databases">
        <title>Insights into the chromosomal genome structure of Flemingia macrophylla.</title>
        <authorList>
            <person name="Ding Y."/>
            <person name="Zhao Y."/>
            <person name="Bi W."/>
            <person name="Wu M."/>
            <person name="Zhao G."/>
            <person name="Gong Y."/>
            <person name="Li W."/>
            <person name="Zhang P."/>
        </authorList>
    </citation>
    <scope>NUCLEOTIDE SEQUENCE [LARGE SCALE GENOMIC DNA]</scope>
    <source>
        <strain evidence="1">DYQJB</strain>
        <tissue evidence="1">Leaf</tissue>
    </source>
</reference>
<dbReference type="EMBL" id="JBGMDY010000004">
    <property type="protein sequence ID" value="KAL2336547.1"/>
    <property type="molecule type" value="Genomic_DNA"/>
</dbReference>
<name>A0ABD1ML64_9FABA</name>